<keyword evidence="1" id="KW-0614">Plasmid</keyword>
<dbReference type="EMBL" id="CP015702">
    <property type="protein sequence ID" value="APU86944.1"/>
    <property type="molecule type" value="Genomic_DNA"/>
</dbReference>
<reference evidence="1" key="1">
    <citation type="submission" date="2016-05" db="EMBL/GenBank/DDBJ databases">
        <authorList>
            <person name="Lavstsen T."/>
            <person name="Jespersen J.S."/>
        </authorList>
    </citation>
    <scope>NUCLEOTIDE SEQUENCE</scope>
    <source>
        <strain evidence="1">CDC69096</strain>
        <plasmid evidence="1">pNPD8_2</plasmid>
    </source>
</reference>
<geneLocation type="plasmid" evidence="1">
    <name>pNPD8_2</name>
</geneLocation>
<name>A0A1L7JMN3_CLOBO</name>
<dbReference type="AlphaFoldDB" id="A0A1L7JMN3"/>
<organism evidence="1">
    <name type="scientific">Clostridium botulinum</name>
    <dbReference type="NCBI Taxonomy" id="1491"/>
    <lineage>
        <taxon>Bacteria</taxon>
        <taxon>Bacillati</taxon>
        <taxon>Bacillota</taxon>
        <taxon>Clostridia</taxon>
        <taxon>Eubacteriales</taxon>
        <taxon>Clostridiaceae</taxon>
        <taxon>Clostridium</taxon>
    </lineage>
</organism>
<proteinExistence type="predicted"/>
<sequence length="37" mass="4585">MLKFIRTYMIKKCIHYLFTKTSCTYVEKLSIYNLNYI</sequence>
<evidence type="ECO:0000313" key="1">
    <source>
        <dbReference type="EMBL" id="APU86944.1"/>
    </source>
</evidence>
<accession>A0A1L7JMN3</accession>
<gene>
    <name evidence="1" type="ORF">NPD8_3858</name>
</gene>
<protein>
    <submittedName>
        <fullName evidence="1">Uncharacterized protein</fullName>
    </submittedName>
</protein>